<evidence type="ECO:0000259" key="1">
    <source>
        <dbReference type="Pfam" id="PF12697"/>
    </source>
</evidence>
<dbReference type="InterPro" id="IPR000073">
    <property type="entry name" value="AB_hydrolase_1"/>
</dbReference>
<dbReference type="InterPro" id="IPR050228">
    <property type="entry name" value="Carboxylesterase_BioH"/>
</dbReference>
<dbReference type="Pfam" id="PF12697">
    <property type="entry name" value="Abhydrolase_6"/>
    <property type="match status" value="1"/>
</dbReference>
<dbReference type="Proteomes" id="UP000050360">
    <property type="component" value="Unassembled WGS sequence"/>
</dbReference>
<name>A0A0P7ZEE2_9EURY</name>
<evidence type="ECO:0000313" key="3">
    <source>
        <dbReference type="Proteomes" id="UP000050360"/>
    </source>
</evidence>
<sequence length="159" mass="16930">MDTVISKDGTPIAYQRSGRGSALVLIHGTTSDHSTTWKFILASLEEHFIVYAMDRRGRGESGDGPAYSLDREAEDVAALVDSIGQPVNVLGHSYGALCAIKAALLTNNIRRLILYEGVPAITIPTLLLVGGESPSWELANAQVVASALTKSRIQILAGQ</sequence>
<gene>
    <name evidence="2" type="ORF">MPEBLZ_02381</name>
</gene>
<dbReference type="InterPro" id="IPR029058">
    <property type="entry name" value="AB_hydrolase_fold"/>
</dbReference>
<dbReference type="SUPFAM" id="SSF53474">
    <property type="entry name" value="alpha/beta-Hydrolases"/>
    <property type="match status" value="1"/>
</dbReference>
<keyword evidence="2" id="KW-0378">Hydrolase</keyword>
<evidence type="ECO:0000313" key="2">
    <source>
        <dbReference type="EMBL" id="KPQ43075.1"/>
    </source>
</evidence>
<dbReference type="AlphaFoldDB" id="A0A0P7ZEE2"/>
<dbReference type="PANTHER" id="PTHR43194">
    <property type="entry name" value="HYDROLASE ALPHA/BETA FOLD FAMILY"/>
    <property type="match status" value="1"/>
</dbReference>
<reference evidence="2 3" key="1">
    <citation type="submission" date="2015-09" db="EMBL/GenBank/DDBJ databases">
        <title>A metagenomics-based metabolic model of nitrate-dependent anaerobic oxidation of methane by Methanoperedens-like archaea.</title>
        <authorList>
            <person name="Arshad A."/>
            <person name="Speth D.R."/>
            <person name="De Graaf R.M."/>
            <person name="Op Den Camp H.J."/>
            <person name="Jetten M.S."/>
            <person name="Welte C.U."/>
        </authorList>
    </citation>
    <scope>NUCLEOTIDE SEQUENCE [LARGE SCALE GENOMIC DNA]</scope>
</reference>
<dbReference type="PANTHER" id="PTHR43194:SF2">
    <property type="entry name" value="PEROXISOMAL MEMBRANE PROTEIN LPX1"/>
    <property type="match status" value="1"/>
</dbReference>
<organism evidence="2 3">
    <name type="scientific">Candidatus Methanoperedens nitratireducens</name>
    <dbReference type="NCBI Taxonomy" id="1392998"/>
    <lineage>
        <taxon>Archaea</taxon>
        <taxon>Methanobacteriati</taxon>
        <taxon>Methanobacteriota</taxon>
        <taxon>Stenosarchaea group</taxon>
        <taxon>Methanomicrobia</taxon>
        <taxon>Methanosarcinales</taxon>
        <taxon>ANME-2 cluster</taxon>
        <taxon>Candidatus Methanoperedentaceae</taxon>
        <taxon>Candidatus Methanoperedens</taxon>
    </lineage>
</organism>
<dbReference type="PATRIC" id="fig|1719120.3.peg.2600"/>
<dbReference type="EMBL" id="LKCM01000182">
    <property type="protein sequence ID" value="KPQ43075.1"/>
    <property type="molecule type" value="Genomic_DNA"/>
</dbReference>
<dbReference type="GO" id="GO:0016787">
    <property type="term" value="F:hydrolase activity"/>
    <property type="evidence" value="ECO:0007669"/>
    <property type="project" value="UniProtKB-KW"/>
</dbReference>
<proteinExistence type="predicted"/>
<accession>A0A0P7ZEE2</accession>
<comment type="caution">
    <text evidence="2">The sequence shown here is derived from an EMBL/GenBank/DDBJ whole genome shotgun (WGS) entry which is preliminary data.</text>
</comment>
<protein>
    <submittedName>
        <fullName evidence="2">Hydrolase</fullName>
    </submittedName>
</protein>
<dbReference type="Gene3D" id="3.40.50.1820">
    <property type="entry name" value="alpha/beta hydrolase"/>
    <property type="match status" value="1"/>
</dbReference>
<feature type="domain" description="AB hydrolase-1" evidence="1">
    <location>
        <begin position="23"/>
        <end position="125"/>
    </location>
</feature>